<evidence type="ECO:0000256" key="1">
    <source>
        <dbReference type="SAM" id="MobiDB-lite"/>
    </source>
</evidence>
<feature type="compositionally biased region" description="Basic residues" evidence="1">
    <location>
        <begin position="66"/>
        <end position="75"/>
    </location>
</feature>
<reference evidence="3" key="1">
    <citation type="submission" date="2025-08" db="UniProtKB">
        <authorList>
            <consortium name="RefSeq"/>
        </authorList>
    </citation>
    <scope>IDENTIFICATION</scope>
    <source>
        <tissue evidence="3">Blood</tissue>
    </source>
</reference>
<feature type="compositionally biased region" description="Low complexity" evidence="1">
    <location>
        <begin position="110"/>
        <end position="120"/>
    </location>
</feature>
<feature type="compositionally biased region" description="Pro residues" evidence="1">
    <location>
        <begin position="33"/>
        <end position="46"/>
    </location>
</feature>
<evidence type="ECO:0000313" key="3">
    <source>
        <dbReference type="RefSeq" id="XP_070641747.1"/>
    </source>
</evidence>
<dbReference type="RefSeq" id="XP_070641747.1">
    <property type="nucleotide sequence ID" value="XM_070785646.1"/>
</dbReference>
<dbReference type="Proteomes" id="UP001652663">
    <property type="component" value="Chromosome 3"/>
</dbReference>
<keyword evidence="2" id="KW-1185">Reference proteome</keyword>
<feature type="compositionally biased region" description="Pro residues" evidence="1">
    <location>
        <begin position="181"/>
        <end position="191"/>
    </location>
</feature>
<feature type="region of interest" description="Disordered" evidence="1">
    <location>
        <begin position="1"/>
        <end position="191"/>
    </location>
</feature>
<evidence type="ECO:0000313" key="2">
    <source>
        <dbReference type="Proteomes" id="UP001652663"/>
    </source>
</evidence>
<name>A0ABM4S1S5_BOSIN</name>
<protein>
    <submittedName>
        <fullName evidence="3">Collagen alpha-1(I) chain-like</fullName>
    </submittedName>
</protein>
<accession>A0ABM4S1S5</accession>
<organism evidence="2 3">
    <name type="scientific">Bos indicus</name>
    <name type="common">Zebu</name>
    <dbReference type="NCBI Taxonomy" id="9915"/>
    <lineage>
        <taxon>Eukaryota</taxon>
        <taxon>Metazoa</taxon>
        <taxon>Chordata</taxon>
        <taxon>Craniata</taxon>
        <taxon>Vertebrata</taxon>
        <taxon>Euteleostomi</taxon>
        <taxon>Mammalia</taxon>
        <taxon>Eutheria</taxon>
        <taxon>Laurasiatheria</taxon>
        <taxon>Artiodactyla</taxon>
        <taxon>Ruminantia</taxon>
        <taxon>Pecora</taxon>
        <taxon>Bovidae</taxon>
        <taxon>Bovinae</taxon>
        <taxon>Bos</taxon>
    </lineage>
</organism>
<proteinExistence type="predicted"/>
<gene>
    <name evidence="3" type="primary">LOC139182117</name>
</gene>
<sequence length="191" mass="19883">MGALCPLPQGAGRNHEERGTGTRCAALENSWGEPPPRPRSLPPFPARCPARSSPYLPAPRLPGRPARGRVARKAGWRAGGRRGYPAPDMAHPTRAPLPPGRRMKEEEAAEGAGAQGALEGDPGDPSVSAALRHAGTVLPRLSLAPRGPPSSCRAEGPVLLRAPRFLRSPHPPSGTTGAAAPPTPPLPGRRP</sequence>
<dbReference type="GeneID" id="139182117"/>